<evidence type="ECO:0000259" key="7">
    <source>
        <dbReference type="PROSITE" id="PS51192"/>
    </source>
</evidence>
<dbReference type="PROSITE" id="PS51194">
    <property type="entry name" value="HELICASE_CTER"/>
    <property type="match status" value="1"/>
</dbReference>
<evidence type="ECO:0000256" key="3">
    <source>
        <dbReference type="ARBA" id="ARBA00022801"/>
    </source>
</evidence>
<dbReference type="Pfam" id="PF00271">
    <property type="entry name" value="Helicase_C"/>
    <property type="match status" value="1"/>
</dbReference>
<dbReference type="InterPro" id="IPR001650">
    <property type="entry name" value="Helicase_C-like"/>
</dbReference>
<evidence type="ECO:0000256" key="5">
    <source>
        <dbReference type="ARBA" id="ARBA00022840"/>
    </source>
</evidence>
<evidence type="ECO:0000256" key="6">
    <source>
        <dbReference type="SAM" id="MobiDB-lite"/>
    </source>
</evidence>
<dbReference type="PROSITE" id="PS51192">
    <property type="entry name" value="HELICASE_ATP_BIND_1"/>
    <property type="match status" value="1"/>
</dbReference>
<dbReference type="SMART" id="SM00487">
    <property type="entry name" value="DEXDc"/>
    <property type="match status" value="1"/>
</dbReference>
<dbReference type="InterPro" id="IPR014001">
    <property type="entry name" value="Helicase_ATP-bd"/>
</dbReference>
<dbReference type="Proteomes" id="UP001527925">
    <property type="component" value="Unassembled WGS sequence"/>
</dbReference>
<evidence type="ECO:0000259" key="8">
    <source>
        <dbReference type="PROSITE" id="PS51194"/>
    </source>
</evidence>
<feature type="region of interest" description="Disordered" evidence="6">
    <location>
        <begin position="49"/>
        <end position="92"/>
    </location>
</feature>
<feature type="domain" description="Helicase ATP-binding" evidence="7">
    <location>
        <begin position="132"/>
        <end position="504"/>
    </location>
</feature>
<dbReference type="InterPro" id="IPR050547">
    <property type="entry name" value="DEAD_box_RNA_helicases"/>
</dbReference>
<dbReference type="SUPFAM" id="SSF52540">
    <property type="entry name" value="P-loop containing nucleoside triphosphate hydrolases"/>
    <property type="match status" value="1"/>
</dbReference>
<sequence length="790" mass="85666">MLRLATKLAAALPATLRRPRHIAAPLLADARVAFALPPPGLPRLLAARLSSSKRSSANQPNRPAKKQGPPSTSPRSGSGSRPSAAPSTPKLAKSFIQGPKSFEAAGVLPHVDKTLRGRFGATAPSEGQSSLIPTIISHKHVIVKDVTGSGKTLGVLAAVLSKPIPSVFQIRSTSQPWSSTHLLEPPTIPPQVAERIHAIQKHPQTTREPEPELKPAAPAIEGTVSFELDDAPVKGSTMSLSDSLALAQSKIGSKEPPVTLSPAQLESILENAGSLDPRTRLLLEKHRFTSVLMIVPTRELASQICEWLRRFIADFQSNQAASADGAYEPEPEPEAAIFQCVVSGVDAADQEALLRRVTPRILIGTPARLLELHTKGAFSSARLQTLVVDEVDRIVEVPKRFAPLRERFKRLRHPLAGESLIGRIVEERSAIFKSMRERETRISPIAASAARRATASNLVALEGMTALRFDPSQATPLQIIACSATSNNNLRFHLTRLTRWMEGAAIVDMVHESQAPAGIIHKAFVVDKLGNAHQMALEAKPVAQPDEASDAATDADASAEAQQSNEPELLPKSALEELKRHGYINKDEIYSEADFYETSEEENAAIMFHQLPYDHDYMVETVAAMIHKDDIKRAFVFTKASVSITRLIERLRELGVKADKLFNLVDYAGTTIRPHMDLLSGGGVSGSAQDGAESAIAQPARPAIPFERFINGEVNVICATEHEARGLDLPEVTHVFILGDPADATSYLHMAGRVGRFSNSGTVITILGGFKFWRKQVSMLRSMNIALDPN</sequence>
<dbReference type="InterPro" id="IPR011545">
    <property type="entry name" value="DEAD/DEAH_box_helicase_dom"/>
</dbReference>
<organism evidence="9 10">
    <name type="scientific">Polyrhizophydium stewartii</name>
    <dbReference type="NCBI Taxonomy" id="2732419"/>
    <lineage>
        <taxon>Eukaryota</taxon>
        <taxon>Fungi</taxon>
        <taxon>Fungi incertae sedis</taxon>
        <taxon>Chytridiomycota</taxon>
        <taxon>Chytridiomycota incertae sedis</taxon>
        <taxon>Chytridiomycetes</taxon>
        <taxon>Rhizophydiales</taxon>
        <taxon>Rhizophydiales incertae sedis</taxon>
        <taxon>Polyrhizophydium</taxon>
    </lineage>
</organism>
<dbReference type="PANTHER" id="PTHR47963:SF8">
    <property type="entry name" value="ATP-DEPENDENT RNA HELICASE DEAD"/>
    <property type="match status" value="1"/>
</dbReference>
<dbReference type="Gene3D" id="3.40.50.300">
    <property type="entry name" value="P-loop containing nucleotide triphosphate hydrolases"/>
    <property type="match status" value="2"/>
</dbReference>
<evidence type="ECO:0000313" key="9">
    <source>
        <dbReference type="EMBL" id="KAL2914590.1"/>
    </source>
</evidence>
<keyword evidence="2" id="KW-0547">Nucleotide-binding</keyword>
<protein>
    <recommendedName>
        <fullName evidence="1">RNA helicase</fullName>
        <ecNumber evidence="1">3.6.4.13</ecNumber>
    </recommendedName>
</protein>
<feature type="region of interest" description="Disordered" evidence="6">
    <location>
        <begin position="542"/>
        <end position="571"/>
    </location>
</feature>
<dbReference type="InterPro" id="IPR027417">
    <property type="entry name" value="P-loop_NTPase"/>
</dbReference>
<evidence type="ECO:0000256" key="1">
    <source>
        <dbReference type="ARBA" id="ARBA00012552"/>
    </source>
</evidence>
<dbReference type="Pfam" id="PF00270">
    <property type="entry name" value="DEAD"/>
    <property type="match status" value="1"/>
</dbReference>
<name>A0ABR4N500_9FUNG</name>
<evidence type="ECO:0000256" key="4">
    <source>
        <dbReference type="ARBA" id="ARBA00022806"/>
    </source>
</evidence>
<feature type="domain" description="Helicase C-terminal" evidence="8">
    <location>
        <begin position="618"/>
        <end position="790"/>
    </location>
</feature>
<keyword evidence="5" id="KW-0067">ATP-binding</keyword>
<dbReference type="PANTHER" id="PTHR47963">
    <property type="entry name" value="DEAD-BOX ATP-DEPENDENT RNA HELICASE 47, MITOCHONDRIAL"/>
    <property type="match status" value="1"/>
</dbReference>
<comment type="caution">
    <text evidence="9">The sequence shown here is derived from an EMBL/GenBank/DDBJ whole genome shotgun (WGS) entry which is preliminary data.</text>
</comment>
<dbReference type="EC" id="3.6.4.13" evidence="1"/>
<reference evidence="9 10" key="1">
    <citation type="submission" date="2023-09" db="EMBL/GenBank/DDBJ databases">
        <title>Pangenome analysis of Batrachochytrium dendrobatidis and related Chytrids.</title>
        <authorList>
            <person name="Yacoub M.N."/>
            <person name="Stajich J.E."/>
            <person name="James T.Y."/>
        </authorList>
    </citation>
    <scope>NUCLEOTIDE SEQUENCE [LARGE SCALE GENOMIC DNA]</scope>
    <source>
        <strain evidence="9 10">JEL0888</strain>
    </source>
</reference>
<dbReference type="SMART" id="SM00490">
    <property type="entry name" value="HELICc"/>
    <property type="match status" value="1"/>
</dbReference>
<gene>
    <name evidence="9" type="ORF">HK105_205941</name>
</gene>
<keyword evidence="4" id="KW-0347">Helicase</keyword>
<keyword evidence="10" id="KW-1185">Reference proteome</keyword>
<accession>A0ABR4N500</accession>
<dbReference type="EMBL" id="JADGIZ020000032">
    <property type="protein sequence ID" value="KAL2914590.1"/>
    <property type="molecule type" value="Genomic_DNA"/>
</dbReference>
<feature type="compositionally biased region" description="Low complexity" evidence="6">
    <location>
        <begin position="69"/>
        <end position="89"/>
    </location>
</feature>
<evidence type="ECO:0000256" key="2">
    <source>
        <dbReference type="ARBA" id="ARBA00022741"/>
    </source>
</evidence>
<evidence type="ECO:0000313" key="10">
    <source>
        <dbReference type="Proteomes" id="UP001527925"/>
    </source>
</evidence>
<keyword evidence="3" id="KW-0378">Hydrolase</keyword>
<proteinExistence type="predicted"/>
<feature type="compositionally biased region" description="Low complexity" evidence="6">
    <location>
        <begin position="550"/>
        <end position="561"/>
    </location>
</feature>